<reference evidence="7 8" key="1">
    <citation type="journal article" date="2011" name="J. Bacteriol.">
        <title>Draft genome sequence of Caloramator australicus strain RC3T, a thermoanaerobe from the Great Artesian Basin of Australia.</title>
        <authorList>
            <person name="Ogg C.D."/>
            <person name="Patel B.K.C."/>
        </authorList>
    </citation>
    <scope>NUCLEOTIDE SEQUENCE [LARGE SCALE GENOMIC DNA]</scope>
    <source>
        <strain evidence="7 8">RC3</strain>
    </source>
</reference>
<dbReference type="eggNOG" id="COG0115">
    <property type="taxonomic scope" value="Bacteria"/>
</dbReference>
<dbReference type="OrthoDB" id="9805628at2"/>
<dbReference type="CDD" id="cd00449">
    <property type="entry name" value="PLPDE_IV"/>
    <property type="match status" value="1"/>
</dbReference>
<evidence type="ECO:0000256" key="4">
    <source>
        <dbReference type="RuleBase" id="RU004106"/>
    </source>
</evidence>
<evidence type="ECO:0000256" key="5">
    <source>
        <dbReference type="RuleBase" id="RU004516"/>
    </source>
</evidence>
<evidence type="ECO:0000256" key="1">
    <source>
        <dbReference type="ARBA" id="ARBA00001933"/>
    </source>
</evidence>
<evidence type="ECO:0000256" key="6">
    <source>
        <dbReference type="SAM" id="Coils"/>
    </source>
</evidence>
<dbReference type="SUPFAM" id="SSF56752">
    <property type="entry name" value="D-aminoacid aminotransferase-like PLP-dependent enzymes"/>
    <property type="match status" value="1"/>
</dbReference>
<comment type="cofactor">
    <cofactor evidence="1 5">
        <name>pyridoxal 5'-phosphate</name>
        <dbReference type="ChEBI" id="CHEBI:597326"/>
    </cofactor>
</comment>
<dbReference type="GO" id="GO:0005829">
    <property type="term" value="C:cytosol"/>
    <property type="evidence" value="ECO:0007669"/>
    <property type="project" value="TreeGrafter"/>
</dbReference>
<dbReference type="EMBL" id="CAKP01000009">
    <property type="protein sequence ID" value="CCC57902.1"/>
    <property type="molecule type" value="Genomic_DNA"/>
</dbReference>
<comment type="similarity">
    <text evidence="2 4">Belongs to the class-IV pyridoxal-phosphate-dependent aminotransferase family.</text>
</comment>
<keyword evidence="8" id="KW-1185">Reference proteome</keyword>
<name>G0V462_9CLOT</name>
<dbReference type="FunFam" id="3.20.10.10:FF:000002">
    <property type="entry name" value="D-alanine aminotransferase"/>
    <property type="match status" value="1"/>
</dbReference>
<dbReference type="PANTHER" id="PTHR42743:SF11">
    <property type="entry name" value="AMINODEOXYCHORISMATE LYASE"/>
    <property type="match status" value="1"/>
</dbReference>
<dbReference type="GO" id="GO:0004084">
    <property type="term" value="F:branched-chain-amino-acid transaminase activity"/>
    <property type="evidence" value="ECO:0007669"/>
    <property type="project" value="UniProtKB-EC"/>
</dbReference>
<gene>
    <name evidence="7" type="ORF">CAAU_0253</name>
</gene>
<dbReference type="InterPro" id="IPR050571">
    <property type="entry name" value="Class-IV_PLP-Dep_Aminotrnsfr"/>
</dbReference>
<comment type="caution">
    <text evidence="7">The sequence shown here is derived from an EMBL/GenBank/DDBJ whole genome shotgun (WGS) entry which is preliminary data.</text>
</comment>
<protein>
    <submittedName>
        <fullName evidence="7">Branched-chain amino acid aminotransferase</fullName>
        <ecNumber evidence="7">2.6.1.42</ecNumber>
    </submittedName>
</protein>
<keyword evidence="7" id="KW-0032">Aminotransferase</keyword>
<dbReference type="Proteomes" id="UP000007652">
    <property type="component" value="Unassembled WGS sequence"/>
</dbReference>
<dbReference type="EC" id="2.6.1.42" evidence="7"/>
<feature type="coiled-coil region" evidence="6">
    <location>
        <begin position="54"/>
        <end position="81"/>
    </location>
</feature>
<dbReference type="STRING" id="857293.CAAU_0253"/>
<dbReference type="Gene3D" id="3.30.470.10">
    <property type="match status" value="1"/>
</dbReference>
<dbReference type="RefSeq" id="WP_008907625.1">
    <property type="nucleotide sequence ID" value="NZ_CAKP01000009.1"/>
</dbReference>
<sequence>MVEAILKFFMHNGNIYEINDFEKIYHELNPAIYEVIRLIDGKPLFLEEHFERLKNSAKLLNKELNISMETLRQQILKLANLNQVKDINIKIVINEFDNPNIYLYFIKSEYPNIDMYKNGVKTIIYRAVRENPNAKVIYKNLREDINRKLKETGCYEALLVNEKDEVTEGSRSNLFFIKKNKVYTAPAKDVLLGITRQKIIKICRLNDIEIIEKPIKIENLQNFDAAFITGTSPKVLPISKIDDIIYDVNNVLIRKIMELYNEEIKNYLGTVH</sequence>
<dbReference type="InterPro" id="IPR036038">
    <property type="entry name" value="Aminotransferase-like"/>
</dbReference>
<keyword evidence="3 5" id="KW-0663">Pyridoxal phosphate</keyword>
<dbReference type="GO" id="GO:0008652">
    <property type="term" value="P:amino acid biosynthetic process"/>
    <property type="evidence" value="ECO:0007669"/>
    <property type="project" value="UniProtKB-ARBA"/>
</dbReference>
<keyword evidence="6" id="KW-0175">Coiled coil</keyword>
<evidence type="ECO:0000313" key="7">
    <source>
        <dbReference type="EMBL" id="CCC57902.1"/>
    </source>
</evidence>
<proteinExistence type="inferred from homology"/>
<dbReference type="PANTHER" id="PTHR42743">
    <property type="entry name" value="AMINO-ACID AMINOTRANSFERASE"/>
    <property type="match status" value="1"/>
</dbReference>
<dbReference type="InterPro" id="IPR043131">
    <property type="entry name" value="BCAT-like_N"/>
</dbReference>
<dbReference type="AlphaFoldDB" id="G0V462"/>
<accession>G0V462</accession>
<evidence type="ECO:0000313" key="8">
    <source>
        <dbReference type="Proteomes" id="UP000007652"/>
    </source>
</evidence>
<dbReference type="InterPro" id="IPR001544">
    <property type="entry name" value="Aminotrans_IV"/>
</dbReference>
<dbReference type="GO" id="GO:0046394">
    <property type="term" value="P:carboxylic acid biosynthetic process"/>
    <property type="evidence" value="ECO:0007669"/>
    <property type="project" value="UniProtKB-ARBA"/>
</dbReference>
<dbReference type="InterPro" id="IPR043132">
    <property type="entry name" value="BCAT-like_C"/>
</dbReference>
<dbReference type="PROSITE" id="PS00770">
    <property type="entry name" value="AA_TRANSFER_CLASS_4"/>
    <property type="match status" value="1"/>
</dbReference>
<dbReference type="Pfam" id="PF01063">
    <property type="entry name" value="Aminotran_4"/>
    <property type="match status" value="1"/>
</dbReference>
<keyword evidence="7" id="KW-0808">Transferase</keyword>
<evidence type="ECO:0000256" key="2">
    <source>
        <dbReference type="ARBA" id="ARBA00009320"/>
    </source>
</evidence>
<organism evidence="7 8">
    <name type="scientific">Caloramator australicus RC3</name>
    <dbReference type="NCBI Taxonomy" id="857293"/>
    <lineage>
        <taxon>Bacteria</taxon>
        <taxon>Bacillati</taxon>
        <taxon>Bacillota</taxon>
        <taxon>Clostridia</taxon>
        <taxon>Eubacteriales</taxon>
        <taxon>Clostridiaceae</taxon>
        <taxon>Caloramator</taxon>
    </lineage>
</organism>
<dbReference type="Gene3D" id="3.20.10.10">
    <property type="entry name" value="D-amino Acid Aminotransferase, subunit A, domain 2"/>
    <property type="match status" value="1"/>
</dbReference>
<evidence type="ECO:0000256" key="3">
    <source>
        <dbReference type="ARBA" id="ARBA00022898"/>
    </source>
</evidence>
<dbReference type="InterPro" id="IPR018300">
    <property type="entry name" value="Aminotrans_IV_CS"/>
</dbReference>